<reference evidence="2" key="1">
    <citation type="journal article" date="2015" name="Nature">
        <title>Complex archaea that bridge the gap between prokaryotes and eukaryotes.</title>
        <authorList>
            <person name="Spang A."/>
            <person name="Saw J.H."/>
            <person name="Jorgensen S.L."/>
            <person name="Zaremba-Niedzwiedzka K."/>
            <person name="Martijn J."/>
            <person name="Lind A.E."/>
            <person name="van Eijk R."/>
            <person name="Schleper C."/>
            <person name="Guy L."/>
            <person name="Ettema T.J."/>
        </authorList>
    </citation>
    <scope>NUCLEOTIDE SEQUENCE</scope>
</reference>
<name>A0A0F9R1E9_9ZZZZ</name>
<dbReference type="AlphaFoldDB" id="A0A0F9R1E9"/>
<dbReference type="EMBL" id="LAZR01001214">
    <property type="protein sequence ID" value="KKN48584.1"/>
    <property type="molecule type" value="Genomic_DNA"/>
</dbReference>
<feature type="region of interest" description="Disordered" evidence="1">
    <location>
        <begin position="73"/>
        <end position="94"/>
    </location>
</feature>
<evidence type="ECO:0000313" key="2">
    <source>
        <dbReference type="EMBL" id="KKN48584.1"/>
    </source>
</evidence>
<sequence>MVATTLEKKLLAEELKREGFVIRDLGNWPLTATYFKPDGEALPNLPADPYSMYRYRRRGLSLVPPVMVAPLYESPNPKVRKKKKSRRSQTTGGN</sequence>
<proteinExistence type="predicted"/>
<evidence type="ECO:0000256" key="1">
    <source>
        <dbReference type="SAM" id="MobiDB-lite"/>
    </source>
</evidence>
<accession>A0A0F9R1E9</accession>
<comment type="caution">
    <text evidence="2">The sequence shown here is derived from an EMBL/GenBank/DDBJ whole genome shotgun (WGS) entry which is preliminary data.</text>
</comment>
<protein>
    <submittedName>
        <fullName evidence="2">Uncharacterized protein</fullName>
    </submittedName>
</protein>
<feature type="compositionally biased region" description="Basic residues" evidence="1">
    <location>
        <begin position="78"/>
        <end position="87"/>
    </location>
</feature>
<organism evidence="2">
    <name type="scientific">marine sediment metagenome</name>
    <dbReference type="NCBI Taxonomy" id="412755"/>
    <lineage>
        <taxon>unclassified sequences</taxon>
        <taxon>metagenomes</taxon>
        <taxon>ecological metagenomes</taxon>
    </lineage>
</organism>
<gene>
    <name evidence="2" type="ORF">LCGC14_0651290</name>
</gene>